<sequence>MLVTIPHGTPLLSRSASTASRLSNKQLSTQISAS</sequence>
<name>A0A1B6NXS0_9ZZZZ</name>
<comment type="caution">
    <text evidence="2">The sequence shown here is derived from an EMBL/GenBank/DDBJ whole genome shotgun (WGS) entry which is preliminary data.</text>
</comment>
<feature type="compositionally biased region" description="Low complexity" evidence="1">
    <location>
        <begin position="11"/>
        <end position="23"/>
    </location>
</feature>
<protein>
    <submittedName>
        <fullName evidence="2">Uncharacterized protein</fullName>
    </submittedName>
</protein>
<proteinExistence type="predicted"/>
<evidence type="ECO:0000313" key="2">
    <source>
        <dbReference type="EMBL" id="KTF07547.1"/>
    </source>
</evidence>
<feature type="region of interest" description="Disordered" evidence="1">
    <location>
        <begin position="1"/>
        <end position="34"/>
    </location>
</feature>
<evidence type="ECO:0000256" key="1">
    <source>
        <dbReference type="SAM" id="MobiDB-lite"/>
    </source>
</evidence>
<dbReference type="AlphaFoldDB" id="A0A1B6NXS0"/>
<accession>A0A1B6NXS0</accession>
<gene>
    <name evidence="2" type="ORF">MGSAQ_000956</name>
</gene>
<organism evidence="2">
    <name type="scientific">marine sediment metagenome</name>
    <dbReference type="NCBI Taxonomy" id="412755"/>
    <lineage>
        <taxon>unclassified sequences</taxon>
        <taxon>metagenomes</taxon>
        <taxon>ecological metagenomes</taxon>
    </lineage>
</organism>
<dbReference type="EMBL" id="AYSL01000477">
    <property type="protein sequence ID" value="KTF07547.1"/>
    <property type="molecule type" value="Genomic_DNA"/>
</dbReference>
<feature type="compositionally biased region" description="Polar residues" evidence="1">
    <location>
        <begin position="24"/>
        <end position="34"/>
    </location>
</feature>
<reference evidence="2" key="1">
    <citation type="submission" date="2013-11" db="EMBL/GenBank/DDBJ databases">
        <title>Microbial diversity, functional groups and degradation webs in Northern and Southern Mediterranean and Red Sea marine crude oil polluted sites.</title>
        <authorList>
            <person name="Daffonchio D."/>
            <person name="Mapelli F."/>
            <person name="Ferrer M."/>
            <person name="Richter M."/>
            <person name="Cherif A."/>
            <person name="Malkawi H.I."/>
            <person name="Yakimov M.M."/>
            <person name="Abdel-Fattah Y.R."/>
            <person name="Blaghen M."/>
            <person name="Golyshin P.N."/>
            <person name="Kalogerakis N."/>
            <person name="Boon N."/>
            <person name="Magagnini M."/>
            <person name="Fava F."/>
        </authorList>
    </citation>
    <scope>NUCLEOTIDE SEQUENCE</scope>
</reference>